<keyword evidence="4" id="KW-1185">Reference proteome</keyword>
<keyword evidence="2" id="KW-0443">Lipid metabolism</keyword>
<comment type="caution">
    <text evidence="3">The sequence shown here is derived from an EMBL/GenBank/DDBJ whole genome shotgun (WGS) entry which is preliminary data.</text>
</comment>
<feature type="non-terminal residue" evidence="3">
    <location>
        <position position="1"/>
    </location>
</feature>
<reference evidence="3 4" key="1">
    <citation type="submission" date="2023-09" db="EMBL/GenBank/DDBJ databases">
        <authorList>
            <person name="Wang M."/>
        </authorList>
    </citation>
    <scope>NUCLEOTIDE SEQUENCE [LARGE SCALE GENOMIC DNA]</scope>
    <source>
        <strain evidence="3">GT-2023</strain>
        <tissue evidence="3">Liver</tissue>
    </source>
</reference>
<protein>
    <submittedName>
        <fullName evidence="3">Uncharacterized protein</fullName>
    </submittedName>
</protein>
<evidence type="ECO:0000256" key="2">
    <source>
        <dbReference type="ARBA" id="ARBA00023098"/>
    </source>
</evidence>
<dbReference type="Proteomes" id="UP001558613">
    <property type="component" value="Unassembled WGS sequence"/>
</dbReference>
<dbReference type="InterPro" id="IPR039034">
    <property type="entry name" value="INPP4"/>
</dbReference>
<feature type="non-terminal residue" evidence="3">
    <location>
        <position position="135"/>
    </location>
</feature>
<keyword evidence="1" id="KW-0378">Hydrolase</keyword>
<proteinExistence type="predicted"/>
<sequence length="135" mass="15073">TNFLGSSSFSVVDFLQSKDQQLSLNLRTADDSATVGTVVVSRLKMGEIEDGEVDHIIGDMHQKCTLVYESSHGSINDKDNGPIMNAVFKNAVCKVYRFQTVDSKWMLVREQMAECTLSFSIPKQLIALYIQEDTC</sequence>
<organism evidence="3 4">
    <name type="scientific">Cirrhinus molitorella</name>
    <name type="common">mud carp</name>
    <dbReference type="NCBI Taxonomy" id="172907"/>
    <lineage>
        <taxon>Eukaryota</taxon>
        <taxon>Metazoa</taxon>
        <taxon>Chordata</taxon>
        <taxon>Craniata</taxon>
        <taxon>Vertebrata</taxon>
        <taxon>Euteleostomi</taxon>
        <taxon>Actinopterygii</taxon>
        <taxon>Neopterygii</taxon>
        <taxon>Teleostei</taxon>
        <taxon>Ostariophysi</taxon>
        <taxon>Cypriniformes</taxon>
        <taxon>Cyprinidae</taxon>
        <taxon>Labeoninae</taxon>
        <taxon>Labeonini</taxon>
        <taxon>Cirrhinus</taxon>
    </lineage>
</organism>
<evidence type="ECO:0000313" key="4">
    <source>
        <dbReference type="Proteomes" id="UP001558613"/>
    </source>
</evidence>
<dbReference type="PANTHER" id="PTHR12187:SF3">
    <property type="entry name" value="INOSITOL POLYPHOSPHATE 4-PHOSPHATASE TYPE II"/>
    <property type="match status" value="1"/>
</dbReference>
<gene>
    <name evidence="3" type="ORF">QQF64_000581</name>
</gene>
<evidence type="ECO:0000313" key="3">
    <source>
        <dbReference type="EMBL" id="KAL1281778.1"/>
    </source>
</evidence>
<evidence type="ECO:0000256" key="1">
    <source>
        <dbReference type="ARBA" id="ARBA00022801"/>
    </source>
</evidence>
<dbReference type="PANTHER" id="PTHR12187">
    <property type="entry name" value="AGAP000124-PA"/>
    <property type="match status" value="1"/>
</dbReference>
<dbReference type="EMBL" id="JAYMGO010000001">
    <property type="protein sequence ID" value="KAL1281778.1"/>
    <property type="molecule type" value="Genomic_DNA"/>
</dbReference>
<accession>A0ABR3NXK8</accession>
<name>A0ABR3NXK8_9TELE</name>